<organism evidence="2 3">
    <name type="scientific">Paramecium tetraurelia</name>
    <dbReference type="NCBI Taxonomy" id="5888"/>
    <lineage>
        <taxon>Eukaryota</taxon>
        <taxon>Sar</taxon>
        <taxon>Alveolata</taxon>
        <taxon>Ciliophora</taxon>
        <taxon>Intramacronucleata</taxon>
        <taxon>Oligohymenophorea</taxon>
        <taxon>Peniculida</taxon>
        <taxon>Parameciidae</taxon>
        <taxon>Paramecium</taxon>
    </lineage>
</organism>
<dbReference type="EMBL" id="CT867991">
    <property type="protein sequence ID" value="CAK57367.1"/>
    <property type="molecule type" value="Genomic_DNA"/>
</dbReference>
<dbReference type="AlphaFoldDB" id="A0BFQ0"/>
<evidence type="ECO:0000256" key="1">
    <source>
        <dbReference type="SAM" id="MobiDB-lite"/>
    </source>
</evidence>
<evidence type="ECO:0000313" key="3">
    <source>
        <dbReference type="Proteomes" id="UP000000600"/>
    </source>
</evidence>
<dbReference type="Proteomes" id="UP000000600">
    <property type="component" value="Unassembled WGS sequence"/>
</dbReference>
<feature type="region of interest" description="Disordered" evidence="1">
    <location>
        <begin position="33"/>
        <end position="65"/>
    </location>
</feature>
<dbReference type="HOGENOM" id="CLU_746916_0_0_1"/>
<proteinExistence type="predicted"/>
<dbReference type="KEGG" id="ptm:GSPATT00028402001"/>
<name>A0BFQ0_PARTE</name>
<accession>A0BFQ0</accession>
<evidence type="ECO:0000313" key="2">
    <source>
        <dbReference type="EMBL" id="CAK57367.1"/>
    </source>
</evidence>
<feature type="region of interest" description="Disordered" evidence="1">
    <location>
        <begin position="351"/>
        <end position="371"/>
    </location>
</feature>
<reference evidence="2 3" key="1">
    <citation type="journal article" date="2006" name="Nature">
        <title>Global trends of whole-genome duplications revealed by the ciliate Paramecium tetraurelia.</title>
        <authorList>
            <consortium name="Genoscope"/>
            <person name="Aury J.-M."/>
            <person name="Jaillon O."/>
            <person name="Duret L."/>
            <person name="Noel B."/>
            <person name="Jubin C."/>
            <person name="Porcel B.M."/>
            <person name="Segurens B."/>
            <person name="Daubin V."/>
            <person name="Anthouard V."/>
            <person name="Aiach N."/>
            <person name="Arnaiz O."/>
            <person name="Billaut A."/>
            <person name="Beisson J."/>
            <person name="Blanc I."/>
            <person name="Bouhouche K."/>
            <person name="Camara F."/>
            <person name="Duharcourt S."/>
            <person name="Guigo R."/>
            <person name="Gogendeau D."/>
            <person name="Katinka M."/>
            <person name="Keller A.-M."/>
            <person name="Kissmehl R."/>
            <person name="Klotz C."/>
            <person name="Koll F."/>
            <person name="Le Moue A."/>
            <person name="Lepere C."/>
            <person name="Malinsky S."/>
            <person name="Nowacki M."/>
            <person name="Nowak J.K."/>
            <person name="Plattner H."/>
            <person name="Poulain J."/>
            <person name="Ruiz F."/>
            <person name="Serrano V."/>
            <person name="Zagulski M."/>
            <person name="Dessen P."/>
            <person name="Betermier M."/>
            <person name="Weissenbach J."/>
            <person name="Scarpelli C."/>
            <person name="Schachter V."/>
            <person name="Sperling L."/>
            <person name="Meyer E."/>
            <person name="Cohen J."/>
            <person name="Wincker P."/>
        </authorList>
    </citation>
    <scope>NUCLEOTIDE SEQUENCE [LARGE SCALE GENOMIC DNA]</scope>
    <source>
        <strain evidence="2 3">Stock d4-2</strain>
    </source>
</reference>
<dbReference type="OMA" id="FMPTKQQ"/>
<dbReference type="RefSeq" id="XP_001424765.1">
    <property type="nucleotide sequence ID" value="XM_001424728.1"/>
</dbReference>
<dbReference type="GeneID" id="5010549"/>
<gene>
    <name evidence="2" type="ORF">GSPATT00028402001</name>
</gene>
<dbReference type="InParanoid" id="A0BFQ0"/>
<dbReference type="eggNOG" id="ENOG502SPQZ">
    <property type="taxonomic scope" value="Eukaryota"/>
</dbReference>
<protein>
    <submittedName>
        <fullName evidence="2">Uncharacterized protein</fullName>
    </submittedName>
</protein>
<keyword evidence="3" id="KW-1185">Reference proteome</keyword>
<dbReference type="OrthoDB" id="283959at2759"/>
<sequence length="371" mass="43289">MALIHNQNDLQNMFSKAGKITSEKYIVFQHRDDQPVKKFKTPQSTKSPESIKKKAHSQQESLSEADQTHLKHLLKLSQPFSKQISRQIGHYTQVGNNNKASCGQYHIKYSELDKAVHSVPNYDKTLKHTHPIEVPHRYQQDCPIVQVPYCYNSTPIIEKPKIKNESFVDLQRQIPRADIFSGTPNPHPDRFQFLNVTNQWSKIPRQPQIKLEKQLSRDQMLIYKKKEFAPDYKPNFEFGKKKLGSCGAPFYKLEQRKDILTKIPPYTFESYFEYDEYAKKSNSQLFSSPTAPNFNTMLERECDQRSLLPSFMQKYTNTRLGITHLNQKMLEVNNFRDGRFLTVTSSFMPTKQQTSKKNLNKSSQNQSIDDI</sequence>